<dbReference type="EMBL" id="AGNL01010784">
    <property type="protein sequence ID" value="EJK68849.1"/>
    <property type="molecule type" value="Genomic_DNA"/>
</dbReference>
<feature type="compositionally biased region" description="Basic and acidic residues" evidence="1">
    <location>
        <begin position="41"/>
        <end position="54"/>
    </location>
</feature>
<dbReference type="Proteomes" id="UP000266841">
    <property type="component" value="Unassembled WGS sequence"/>
</dbReference>
<protein>
    <submittedName>
        <fullName evidence="2">Uncharacterized protein</fullName>
    </submittedName>
</protein>
<feature type="compositionally biased region" description="Basic and acidic residues" evidence="1">
    <location>
        <begin position="241"/>
        <end position="265"/>
    </location>
</feature>
<comment type="caution">
    <text evidence="2">The sequence shown here is derived from an EMBL/GenBank/DDBJ whole genome shotgun (WGS) entry which is preliminary data.</text>
</comment>
<gene>
    <name evidence="2" type="ORF">THAOC_09939</name>
</gene>
<feature type="non-terminal residue" evidence="2">
    <location>
        <position position="445"/>
    </location>
</feature>
<proteinExistence type="predicted"/>
<feature type="region of interest" description="Disordered" evidence="1">
    <location>
        <begin position="143"/>
        <end position="354"/>
    </location>
</feature>
<dbReference type="AlphaFoldDB" id="K0SV68"/>
<sequence length="445" mass="48679">MAVKLGRRSSSGRIREWRRLVPEPTHGTRRTYGGSAGLASDHGEDRRNLAERLNDPGSGDTTGTRDRNVGTTDPESSEHRNESDVTADPESVEHQQGSGENNDGTNGRGTPLARRIVDTPHSNGSYESAVKVFRSVQSLLEQVGNGIRRNEWNLSQELSSLRRDDARARSPARRRYSRRVAGQAAENQGLLSGHGSELDGPRWRDEPTGAERDDGRETGSRSGRAESSERDDESETGSRSSRAESAPERTAEKKTRGGDPEEVVRADQPPSPRLAEPTVEAREPTGADRTDQPTSPRSTRNQPVDPEEIIDIPPEVFVEERPTEQVTTPSNRSVRSVDPPGSPPGSALAHNAGRIPRSFRDDWMSDNELRVRLEKSEKEFQQCLDRERQIAAEVAAAAEVARQDAAEEAIQDGRLGRRSLDPDGTVAGDVEVEAEINVSTASASQ</sequence>
<organism evidence="2 3">
    <name type="scientific">Thalassiosira oceanica</name>
    <name type="common">Marine diatom</name>
    <dbReference type="NCBI Taxonomy" id="159749"/>
    <lineage>
        <taxon>Eukaryota</taxon>
        <taxon>Sar</taxon>
        <taxon>Stramenopiles</taxon>
        <taxon>Ochrophyta</taxon>
        <taxon>Bacillariophyta</taxon>
        <taxon>Coscinodiscophyceae</taxon>
        <taxon>Thalassiosirophycidae</taxon>
        <taxon>Thalassiosirales</taxon>
        <taxon>Thalassiosiraceae</taxon>
        <taxon>Thalassiosira</taxon>
    </lineage>
</organism>
<accession>K0SV68</accession>
<evidence type="ECO:0000313" key="3">
    <source>
        <dbReference type="Proteomes" id="UP000266841"/>
    </source>
</evidence>
<feature type="compositionally biased region" description="Basic and acidic residues" evidence="1">
    <location>
        <begin position="279"/>
        <end position="291"/>
    </location>
</feature>
<name>K0SV68_THAOC</name>
<feature type="region of interest" description="Disordered" evidence="1">
    <location>
        <begin position="1"/>
        <end position="124"/>
    </location>
</feature>
<keyword evidence="3" id="KW-1185">Reference proteome</keyword>
<evidence type="ECO:0000313" key="2">
    <source>
        <dbReference type="EMBL" id="EJK68849.1"/>
    </source>
</evidence>
<feature type="compositionally biased region" description="Basic and acidic residues" evidence="1">
    <location>
        <begin position="196"/>
        <end position="228"/>
    </location>
</feature>
<feature type="compositionally biased region" description="Polar residues" evidence="1">
    <location>
        <begin position="94"/>
        <end position="105"/>
    </location>
</feature>
<reference evidence="2 3" key="1">
    <citation type="journal article" date="2012" name="Genome Biol.">
        <title>Genome and low-iron response of an oceanic diatom adapted to chronic iron limitation.</title>
        <authorList>
            <person name="Lommer M."/>
            <person name="Specht M."/>
            <person name="Roy A.S."/>
            <person name="Kraemer L."/>
            <person name="Andreson R."/>
            <person name="Gutowska M.A."/>
            <person name="Wolf J."/>
            <person name="Bergner S.V."/>
            <person name="Schilhabel M.B."/>
            <person name="Klostermeier U.C."/>
            <person name="Beiko R.G."/>
            <person name="Rosenstiel P."/>
            <person name="Hippler M."/>
            <person name="Laroche J."/>
        </authorList>
    </citation>
    <scope>NUCLEOTIDE SEQUENCE [LARGE SCALE GENOMIC DNA]</scope>
    <source>
        <strain evidence="2 3">CCMP1005</strain>
    </source>
</reference>
<feature type="compositionally biased region" description="Polar residues" evidence="1">
    <location>
        <begin position="324"/>
        <end position="334"/>
    </location>
</feature>
<evidence type="ECO:0000256" key="1">
    <source>
        <dbReference type="SAM" id="MobiDB-lite"/>
    </source>
</evidence>
<feature type="compositionally biased region" description="Polar residues" evidence="1">
    <location>
        <begin position="292"/>
        <end position="302"/>
    </location>
</feature>